<dbReference type="PANTHER" id="PTHR11487">
    <property type="entry name" value="THIOESTERASE"/>
    <property type="match status" value="1"/>
</dbReference>
<name>A0A0B4XLS4_9GAMM</name>
<dbReference type="AlphaFoldDB" id="A0A0B4XLS4"/>
<gene>
    <name evidence="3" type="ORF">S7S_05290</name>
</gene>
<organism evidence="3 4">
    <name type="scientific">Isoalcanivorax pacificus W11-5</name>
    <dbReference type="NCBI Taxonomy" id="391936"/>
    <lineage>
        <taxon>Bacteria</taxon>
        <taxon>Pseudomonadati</taxon>
        <taxon>Pseudomonadota</taxon>
        <taxon>Gammaproteobacteria</taxon>
        <taxon>Oceanospirillales</taxon>
        <taxon>Alcanivoracaceae</taxon>
        <taxon>Isoalcanivorax</taxon>
    </lineage>
</organism>
<dbReference type="InterPro" id="IPR029058">
    <property type="entry name" value="AB_hydrolase_fold"/>
</dbReference>
<dbReference type="Pfam" id="PF00975">
    <property type="entry name" value="Thioesterase"/>
    <property type="match status" value="1"/>
</dbReference>
<evidence type="ECO:0000259" key="2">
    <source>
        <dbReference type="Pfam" id="PF00975"/>
    </source>
</evidence>
<proteinExistence type="inferred from homology"/>
<sequence length="250" mass="27416">MSNAPVTLLCLPCAGASASMYLRWRRHLPSTVRLLPVELPGRGMRLNDAFVEDFSQLAAQLGAEQRAAMQGRYALFGHSMGALLAFALAQQQRAGGLPLPGALFVSGSPAPQCREREILGQEDFGQEDDAALIRALHQHGGTPPDVFASDELLRMTLNTLRADYRVCASFSCQNVFPLPVPLQVLAGRRDTIRDASQQAWREHTRADFSLRWFDGGHFFIREQEAAVLACLRDGLARYFPEVAHAAVAAS</sequence>
<evidence type="ECO:0000256" key="1">
    <source>
        <dbReference type="ARBA" id="ARBA00007169"/>
    </source>
</evidence>
<dbReference type="Proteomes" id="UP000006764">
    <property type="component" value="Chromosome"/>
</dbReference>
<reference evidence="3 4" key="1">
    <citation type="journal article" date="2012" name="J. Bacteriol.">
        <title>Genome sequence of an alkane-degrading bacterium, Alcanivorax pacificus type strain W11-5, isolated from deep sea sediment.</title>
        <authorList>
            <person name="Lai Q."/>
            <person name="Shao Z."/>
        </authorList>
    </citation>
    <scope>NUCLEOTIDE SEQUENCE [LARGE SCALE GENOMIC DNA]</scope>
    <source>
        <strain evidence="3 4">W11-5</strain>
    </source>
</reference>
<feature type="domain" description="Thioesterase" evidence="2">
    <location>
        <begin position="7"/>
        <end position="228"/>
    </location>
</feature>
<comment type="similarity">
    <text evidence="1">Belongs to the thioesterase family.</text>
</comment>
<dbReference type="STRING" id="391936.S7S_05290"/>
<dbReference type="SUPFAM" id="SSF53474">
    <property type="entry name" value="alpha/beta-Hydrolases"/>
    <property type="match status" value="1"/>
</dbReference>
<dbReference type="KEGG" id="apac:S7S_05290"/>
<dbReference type="InterPro" id="IPR012223">
    <property type="entry name" value="TEII"/>
</dbReference>
<dbReference type="Gene3D" id="3.40.50.1820">
    <property type="entry name" value="alpha/beta hydrolase"/>
    <property type="match status" value="1"/>
</dbReference>
<dbReference type="EMBL" id="CP004387">
    <property type="protein sequence ID" value="AJD47478.1"/>
    <property type="molecule type" value="Genomic_DNA"/>
</dbReference>
<dbReference type="OrthoDB" id="8480037at2"/>
<evidence type="ECO:0000313" key="4">
    <source>
        <dbReference type="Proteomes" id="UP000006764"/>
    </source>
</evidence>
<dbReference type="InterPro" id="IPR001031">
    <property type="entry name" value="Thioesterase"/>
</dbReference>
<evidence type="ECO:0000313" key="3">
    <source>
        <dbReference type="EMBL" id="AJD47478.1"/>
    </source>
</evidence>
<dbReference type="RefSeq" id="WP_041025933.1">
    <property type="nucleotide sequence ID" value="NZ_CP004387.1"/>
</dbReference>
<protein>
    <submittedName>
        <fullName evidence="3">Thioesterase domain-containing protein</fullName>
    </submittedName>
</protein>
<dbReference type="GO" id="GO:0008610">
    <property type="term" value="P:lipid biosynthetic process"/>
    <property type="evidence" value="ECO:0007669"/>
    <property type="project" value="TreeGrafter"/>
</dbReference>
<accession>A0A0B4XLS4</accession>
<dbReference type="PANTHER" id="PTHR11487:SF0">
    <property type="entry name" value="S-ACYL FATTY ACID SYNTHASE THIOESTERASE, MEDIUM CHAIN"/>
    <property type="match status" value="1"/>
</dbReference>
<dbReference type="HOGENOM" id="CLU_070456_1_1_6"/>
<keyword evidence="4" id="KW-1185">Reference proteome</keyword>